<feature type="transmembrane region" description="Helical" evidence="10">
    <location>
        <begin position="960"/>
        <end position="979"/>
    </location>
</feature>
<feature type="transmembrane region" description="Helical" evidence="10">
    <location>
        <begin position="315"/>
        <end position="344"/>
    </location>
</feature>
<evidence type="ECO:0000256" key="3">
    <source>
        <dbReference type="ARBA" id="ARBA00022448"/>
    </source>
</evidence>
<dbReference type="SUPFAM" id="SSF90123">
    <property type="entry name" value="ABC transporter transmembrane region"/>
    <property type="match status" value="2"/>
</dbReference>
<dbReference type="Gene3D" id="1.20.1560.10">
    <property type="entry name" value="ABC transporter type 1, transmembrane domain"/>
    <property type="match status" value="2"/>
</dbReference>
<dbReference type="PROSITE" id="PS50929">
    <property type="entry name" value="ABC_TM1F"/>
    <property type="match status" value="2"/>
</dbReference>
<comment type="subcellular location">
    <subcellularLocation>
        <location evidence="1">Membrane</location>
        <topology evidence="1">Multi-pass membrane protein</topology>
    </subcellularLocation>
</comment>
<evidence type="ECO:0000256" key="2">
    <source>
        <dbReference type="ARBA" id="ARBA00009726"/>
    </source>
</evidence>
<keyword evidence="7 10" id="KW-1133">Transmembrane helix</keyword>
<evidence type="ECO:0000313" key="13">
    <source>
        <dbReference type="EMBL" id="KIY70949.1"/>
    </source>
</evidence>
<keyword evidence="13" id="KW-0378">Hydrolase</keyword>
<dbReference type="Proteomes" id="UP000054007">
    <property type="component" value="Unassembled WGS sequence"/>
</dbReference>
<feature type="transmembrane region" description="Helical" evidence="10">
    <location>
        <begin position="1051"/>
        <end position="1071"/>
    </location>
</feature>
<evidence type="ECO:0000256" key="9">
    <source>
        <dbReference type="ARBA" id="ARBA00023180"/>
    </source>
</evidence>
<keyword evidence="14" id="KW-1185">Reference proteome</keyword>
<feature type="domain" description="ABC transporter" evidence="11">
    <location>
        <begin position="532"/>
        <end position="757"/>
    </location>
</feature>
<keyword evidence="9" id="KW-0325">Glycoprotein</keyword>
<dbReference type="CDD" id="cd03250">
    <property type="entry name" value="ABCC_MRP_domain1"/>
    <property type="match status" value="1"/>
</dbReference>
<dbReference type="PROSITE" id="PS00211">
    <property type="entry name" value="ABC_TRANSPORTER_1"/>
    <property type="match status" value="2"/>
</dbReference>
<dbReference type="InterPro" id="IPR011527">
    <property type="entry name" value="ABC1_TM_dom"/>
</dbReference>
<keyword evidence="4 10" id="KW-0812">Transmembrane</keyword>
<dbReference type="PANTHER" id="PTHR24223:SF456">
    <property type="entry name" value="MULTIDRUG RESISTANCE-ASSOCIATED PROTEIN LETHAL(2)03659"/>
    <property type="match status" value="1"/>
</dbReference>
<feature type="domain" description="ABC transmembrane type-1" evidence="12">
    <location>
        <begin position="192"/>
        <end position="473"/>
    </location>
</feature>
<dbReference type="GO" id="GO:0016020">
    <property type="term" value="C:membrane"/>
    <property type="evidence" value="ECO:0007669"/>
    <property type="project" value="UniProtKB-SubCell"/>
</dbReference>
<dbReference type="Pfam" id="PF00005">
    <property type="entry name" value="ABC_tran"/>
    <property type="match status" value="2"/>
</dbReference>
<evidence type="ECO:0000259" key="11">
    <source>
        <dbReference type="PROSITE" id="PS50893"/>
    </source>
</evidence>
<dbReference type="EMBL" id="KN880460">
    <property type="protein sequence ID" value="KIY70949.1"/>
    <property type="molecule type" value="Genomic_DNA"/>
</dbReference>
<feature type="transmembrane region" description="Helical" evidence="10">
    <location>
        <begin position="869"/>
        <end position="891"/>
    </location>
</feature>
<keyword evidence="6" id="KW-0067">ATP-binding</keyword>
<dbReference type="GO" id="GO:0140359">
    <property type="term" value="F:ABC-type transporter activity"/>
    <property type="evidence" value="ECO:0007669"/>
    <property type="project" value="InterPro"/>
</dbReference>
<keyword evidence="5" id="KW-0547">Nucleotide-binding</keyword>
<gene>
    <name evidence="13" type="ORF">CYLTODRAFT_346740</name>
</gene>
<accession>A0A0D7BLD1</accession>
<dbReference type="STRING" id="1314674.A0A0D7BLD1"/>
<evidence type="ECO:0000256" key="1">
    <source>
        <dbReference type="ARBA" id="ARBA00004141"/>
    </source>
</evidence>
<dbReference type="SUPFAM" id="SSF52540">
    <property type="entry name" value="P-loop containing nucleoside triphosphate hydrolases"/>
    <property type="match status" value="2"/>
</dbReference>
<feature type="transmembrane region" description="Helical" evidence="10">
    <location>
        <begin position="938"/>
        <end position="954"/>
    </location>
</feature>
<dbReference type="InterPro" id="IPR036640">
    <property type="entry name" value="ABC1_TM_sf"/>
</dbReference>
<reference evidence="13 14" key="1">
    <citation type="journal article" date="2015" name="Fungal Genet. Biol.">
        <title>Evolution of novel wood decay mechanisms in Agaricales revealed by the genome sequences of Fistulina hepatica and Cylindrobasidium torrendii.</title>
        <authorList>
            <person name="Floudas D."/>
            <person name="Held B.W."/>
            <person name="Riley R."/>
            <person name="Nagy L.G."/>
            <person name="Koehler G."/>
            <person name="Ransdell A.S."/>
            <person name="Younus H."/>
            <person name="Chow J."/>
            <person name="Chiniquy J."/>
            <person name="Lipzen A."/>
            <person name="Tritt A."/>
            <person name="Sun H."/>
            <person name="Haridas S."/>
            <person name="LaButti K."/>
            <person name="Ohm R.A."/>
            <person name="Kues U."/>
            <person name="Blanchette R.A."/>
            <person name="Grigoriev I.V."/>
            <person name="Minto R.E."/>
            <person name="Hibbett D.S."/>
        </authorList>
    </citation>
    <scope>NUCLEOTIDE SEQUENCE [LARGE SCALE GENOMIC DNA]</scope>
    <source>
        <strain evidence="13 14">FP15055 ss-10</strain>
    </source>
</reference>
<proteinExistence type="inferred from homology"/>
<dbReference type="FunFam" id="3.40.50.300:FF:000630">
    <property type="entry name" value="ATP-binding cassette (ABC) transporter, putative"/>
    <property type="match status" value="1"/>
</dbReference>
<dbReference type="InterPro" id="IPR003439">
    <property type="entry name" value="ABC_transporter-like_ATP-bd"/>
</dbReference>
<dbReference type="PROSITE" id="PS50893">
    <property type="entry name" value="ABC_TRANSPORTER_2"/>
    <property type="match status" value="2"/>
</dbReference>
<comment type="similarity">
    <text evidence="2">Belongs to the ABC transporter superfamily. ABCC family. Conjugate transporter (TC 3.A.1.208) subfamily.</text>
</comment>
<dbReference type="Gene3D" id="3.40.50.300">
    <property type="entry name" value="P-loop containing nucleotide triphosphate hydrolases"/>
    <property type="match status" value="2"/>
</dbReference>
<dbReference type="Pfam" id="PF00664">
    <property type="entry name" value="ABC_membrane"/>
    <property type="match status" value="2"/>
</dbReference>
<keyword evidence="3" id="KW-0813">Transport</keyword>
<evidence type="ECO:0000256" key="4">
    <source>
        <dbReference type="ARBA" id="ARBA00022692"/>
    </source>
</evidence>
<evidence type="ECO:0000256" key="6">
    <source>
        <dbReference type="ARBA" id="ARBA00022840"/>
    </source>
</evidence>
<name>A0A0D7BLD1_9AGAR</name>
<evidence type="ECO:0000313" key="14">
    <source>
        <dbReference type="Proteomes" id="UP000054007"/>
    </source>
</evidence>
<dbReference type="SMART" id="SM00382">
    <property type="entry name" value="AAA"/>
    <property type="match status" value="2"/>
</dbReference>
<feature type="domain" description="ABC transmembrane type-1" evidence="12">
    <location>
        <begin position="832"/>
        <end position="1102"/>
    </location>
</feature>
<feature type="domain" description="ABC transporter" evidence="11">
    <location>
        <begin position="1142"/>
        <end position="1405"/>
    </location>
</feature>
<dbReference type="CDD" id="cd18597">
    <property type="entry name" value="ABC_6TM_YOR1_D1_like"/>
    <property type="match status" value="1"/>
</dbReference>
<dbReference type="CDD" id="cd03244">
    <property type="entry name" value="ABCC_MRP_domain2"/>
    <property type="match status" value="1"/>
</dbReference>
<evidence type="ECO:0000256" key="5">
    <source>
        <dbReference type="ARBA" id="ARBA00022741"/>
    </source>
</evidence>
<keyword evidence="8 10" id="KW-0472">Membrane</keyword>
<evidence type="ECO:0000256" key="8">
    <source>
        <dbReference type="ARBA" id="ARBA00023136"/>
    </source>
</evidence>
<evidence type="ECO:0000256" key="7">
    <source>
        <dbReference type="ARBA" id="ARBA00022989"/>
    </source>
</evidence>
<dbReference type="GO" id="GO:0016887">
    <property type="term" value="F:ATP hydrolysis activity"/>
    <property type="evidence" value="ECO:0007669"/>
    <property type="project" value="InterPro"/>
</dbReference>
<dbReference type="FunFam" id="3.40.50.300:FF:000997">
    <property type="entry name" value="Multidrug resistance-associated protein 1"/>
    <property type="match status" value="1"/>
</dbReference>
<dbReference type="InterPro" id="IPR050173">
    <property type="entry name" value="ABC_transporter_C-like"/>
</dbReference>
<evidence type="ECO:0000259" key="12">
    <source>
        <dbReference type="PROSITE" id="PS50929"/>
    </source>
</evidence>
<sequence length="1419" mass="157063">MAASEIGDDDEKICEEKAQIPNTIRLDLDTGKERYRTRTQWWKIWLPRNPPPPTATSLADAKVSPVVEASLLAQLTYSWITPILVLGFQRTLQVPDLWKVHPTQEAGYLSDKLEAAWSRRCEEADAWNARLEAGDIHPSILRKTGWAIRSLRGGTHCKERYASMYTTWRQVGGRKEPSLPWALNEVMGFSFWMGGCYKVLGDTSQMCGPLLIRAIIDFAKHRATARIEGTEPPHIGRGIGMAIGMFILTIMSSIFQHQFFWRSMTVGSLTRATLISSIYKRGVMLSGESRATYTNAALVNHISTDVSRIDAAAQWFVILVCLIILLVQLGPSVLAGFALFIIIIPIQERIMSRRFTIRKQSMKFTDKRAKTLFEVLNNMRIVKYFSYEMPFLKRIFEIRRNELKGLKEMHHTESLNTSFAFSIPVLASTVAFAAYTSVTPGFDAAIIFSSMSLFQLLRQPMMFLPRSMSGTADGISAFRRLSGLFRAPVLASNPFTIDPTLDVALTMKNVSYEWEVTAASREEKTSAKPKGEKREDAFASDDTIQEPPFRVRDLTLEVPRGCLAALVGRVGSGKSSLLQGLIGEMRLVEGTFAFGGRVAYCAQSAWIQNATLKDNILFGKPYEEERYWSAVEKACLLPDLETLPDGDLTEIGEKGINLSGGQKQRVNIARALYNDADVLLFDDPLSAVDAHVGNRLFHDAILPLARQGKTVILVTHALHFLSHCDYIYTIDNGSIVEQGGYQQLIDNVGDFARLAKEFGGLSGSSEAQKKTSGTEDIIAIEDAKAKSARIGAGTGKLEGRLIVKESRTTGSALNVVYKSYLSAARAWITIPLALLAMILMQGSQIMSTYTLVWWQENLFDRPFSFYQGLYAGLGIAQTVFTTAVGLCVDLISDLVSRNLHNDAVHHVFHATMAFFDTTPTGRIMGIFGKDIDSIDNQLPIAIIITQLIGSIVIITVFEYYFIIAAVIVAFGFAYFSTFYRSGAREIKRLDSMMRSLTYAHFAESLSGLATIRSYGEINRFIEENKFYIDLENRAGLLVVTTQRWLSIRLDALGSVLVFCVAILAVVGISGISPAQIGLVLTYSTTLTQLSSAVTRQTAEVENYMNAVERVVNFSNGKGAEQEAPHVIEDARPPATWPDRGSITFSNVQMSYRPGLPKVLKGISMDIAGGEKIGIVGRTGAGKSSLILALLRIVEYEGSINVDGLDIAKMGLMDLRKRMSLIPQDVRFPFLLHPCWSEIVQPTLFSGTVRTTLDPFSMYDDARLWGALQRSFLVPADSSTAQSSAVDLSAQGQTKMTLDTVVDAEGANFSVGERSLLSLARALVKDSKIIILDEASASVDVETDAKIQQTIRTEFKDRTLLCIAHRLRTIIHYDRVLVLDSGNIAEFDTPANLYKEDGIFTTLCERSNITLGDIEHAATL</sequence>
<evidence type="ECO:0000256" key="10">
    <source>
        <dbReference type="SAM" id="Phobius"/>
    </source>
</evidence>
<dbReference type="InterPro" id="IPR003593">
    <property type="entry name" value="AAA+_ATPase"/>
</dbReference>
<feature type="transmembrane region" description="Helical" evidence="10">
    <location>
        <begin position="235"/>
        <end position="255"/>
    </location>
</feature>
<dbReference type="PANTHER" id="PTHR24223">
    <property type="entry name" value="ATP-BINDING CASSETTE SUB-FAMILY C"/>
    <property type="match status" value="1"/>
</dbReference>
<dbReference type="InterPro" id="IPR027417">
    <property type="entry name" value="P-loop_NTPase"/>
</dbReference>
<dbReference type="FunFam" id="1.20.1560.10:FF:000010">
    <property type="entry name" value="Multidrug resistance-associated ABC transporter"/>
    <property type="match status" value="1"/>
</dbReference>
<dbReference type="GO" id="GO:0005524">
    <property type="term" value="F:ATP binding"/>
    <property type="evidence" value="ECO:0007669"/>
    <property type="project" value="UniProtKB-KW"/>
</dbReference>
<organism evidence="13 14">
    <name type="scientific">Cylindrobasidium torrendii FP15055 ss-10</name>
    <dbReference type="NCBI Taxonomy" id="1314674"/>
    <lineage>
        <taxon>Eukaryota</taxon>
        <taxon>Fungi</taxon>
        <taxon>Dikarya</taxon>
        <taxon>Basidiomycota</taxon>
        <taxon>Agaricomycotina</taxon>
        <taxon>Agaricomycetes</taxon>
        <taxon>Agaricomycetidae</taxon>
        <taxon>Agaricales</taxon>
        <taxon>Marasmiineae</taxon>
        <taxon>Physalacriaceae</taxon>
        <taxon>Cylindrobasidium</taxon>
    </lineage>
</organism>
<dbReference type="InterPro" id="IPR017871">
    <property type="entry name" value="ABC_transporter-like_CS"/>
</dbReference>
<protein>
    <submittedName>
        <fullName evidence="13">p-loop containing nucleoside triphosphate hydrolase protein</fullName>
    </submittedName>
</protein>
<dbReference type="OrthoDB" id="6500128at2759"/>
<dbReference type="CDD" id="cd18606">
    <property type="entry name" value="ABC_6TM_YOR1_D2_like"/>
    <property type="match status" value="1"/>
</dbReference>